<dbReference type="GeneID" id="82205361"/>
<evidence type="ECO:0000313" key="2">
    <source>
        <dbReference type="EMBL" id="CED93933.1"/>
    </source>
</evidence>
<dbReference type="KEGG" id="ril:CRIB_1324"/>
<evidence type="ECO:0000256" key="1">
    <source>
        <dbReference type="SAM" id="Phobius"/>
    </source>
</evidence>
<feature type="transmembrane region" description="Helical" evidence="1">
    <location>
        <begin position="24"/>
        <end position="43"/>
    </location>
</feature>
<accession>A0A1V1I1B0</accession>
<gene>
    <name evidence="2" type="ORF">CRIB_1324</name>
</gene>
<dbReference type="EMBL" id="LN555523">
    <property type="protein sequence ID" value="CED93933.1"/>
    <property type="molecule type" value="Genomic_DNA"/>
</dbReference>
<proteinExistence type="predicted"/>
<keyword evidence="1" id="KW-1133">Transmembrane helix</keyword>
<name>A0A1V1I1B0_9FIRM</name>
<keyword evidence="1" id="KW-0472">Membrane</keyword>
<dbReference type="RefSeq" id="WP_180703603.1">
    <property type="nucleotide sequence ID" value="NZ_LN555523.1"/>
</dbReference>
<organism evidence="2 3">
    <name type="scientific">Romboutsia ilealis</name>
    <dbReference type="NCBI Taxonomy" id="1115758"/>
    <lineage>
        <taxon>Bacteria</taxon>
        <taxon>Bacillati</taxon>
        <taxon>Bacillota</taxon>
        <taxon>Clostridia</taxon>
        <taxon>Peptostreptococcales</taxon>
        <taxon>Peptostreptococcaceae</taxon>
        <taxon>Romboutsia</taxon>
    </lineage>
</organism>
<evidence type="ECO:0000313" key="3">
    <source>
        <dbReference type="Proteomes" id="UP000245622"/>
    </source>
</evidence>
<dbReference type="AlphaFoldDB" id="A0A1V1I1B0"/>
<protein>
    <submittedName>
        <fullName evidence="2">Uncharacterized protein</fullName>
    </submittedName>
</protein>
<dbReference type="Proteomes" id="UP000245622">
    <property type="component" value="Chromosome 1"/>
</dbReference>
<keyword evidence="3" id="KW-1185">Reference proteome</keyword>
<reference evidence="2 3" key="1">
    <citation type="submission" date="2014-04" db="EMBL/GenBank/DDBJ databases">
        <authorList>
            <person name="Hornung B.V."/>
        </authorList>
    </citation>
    <scope>NUCLEOTIDE SEQUENCE [LARGE SCALE GENOMIC DNA]</scope>
    <source>
        <strain evidence="2 3">CRIB</strain>
    </source>
</reference>
<keyword evidence="1" id="KW-0812">Transmembrane</keyword>
<sequence length="118" mass="14079">MLDIKNDCIAVQKYIRKSKSTLEVFMYSPAGITFIIMIPFVMAHKRYFNKVQEYVNVLNDYSIKSNLKIKFDEFREIENYAVVYNQSQLTSLTIKQYEWKLDYLNNLNDRVQALKDCI</sequence>